<dbReference type="OrthoDB" id="9793390at2"/>
<evidence type="ECO:0000256" key="1">
    <source>
        <dbReference type="ARBA" id="ARBA00004651"/>
    </source>
</evidence>
<feature type="transmembrane region" description="Helical" evidence="8">
    <location>
        <begin position="53"/>
        <end position="71"/>
    </location>
</feature>
<evidence type="ECO:0000256" key="6">
    <source>
        <dbReference type="ARBA" id="ARBA00022989"/>
    </source>
</evidence>
<dbReference type="GO" id="GO:0055085">
    <property type="term" value="P:transmembrane transport"/>
    <property type="evidence" value="ECO:0007669"/>
    <property type="project" value="TreeGrafter"/>
</dbReference>
<comment type="caution">
    <text evidence="9">The sequence shown here is derived from an EMBL/GenBank/DDBJ whole genome shotgun (WGS) entry which is preliminary data.</text>
</comment>
<feature type="transmembrane region" description="Helical" evidence="8">
    <location>
        <begin position="178"/>
        <end position="200"/>
    </location>
</feature>
<gene>
    <name evidence="9" type="ORF">CBF31_04230</name>
</gene>
<evidence type="ECO:0000313" key="10">
    <source>
        <dbReference type="Proteomes" id="UP000287101"/>
    </source>
</evidence>
<evidence type="ECO:0000256" key="2">
    <source>
        <dbReference type="ARBA" id="ARBA00009773"/>
    </source>
</evidence>
<dbReference type="AlphaFoldDB" id="A0A430ADE4"/>
<dbReference type="RefSeq" id="WP_126831119.1">
    <property type="nucleotide sequence ID" value="NZ_CBCRYB010000003.1"/>
</dbReference>
<protein>
    <submittedName>
        <fullName evidence="9">AI-2E family transporter</fullName>
    </submittedName>
</protein>
<keyword evidence="6 8" id="KW-1133">Transmembrane helix</keyword>
<keyword evidence="10" id="KW-1185">Reference proteome</keyword>
<proteinExistence type="inferred from homology"/>
<accession>A0A430ADE4</accession>
<comment type="similarity">
    <text evidence="2">Belongs to the autoinducer-2 exporter (AI-2E) (TC 2.A.86) family.</text>
</comment>
<dbReference type="PANTHER" id="PTHR21716:SF53">
    <property type="entry name" value="PERMEASE PERM-RELATED"/>
    <property type="match status" value="1"/>
</dbReference>
<feature type="transmembrane region" description="Helical" evidence="8">
    <location>
        <begin position="21"/>
        <end position="41"/>
    </location>
</feature>
<feature type="transmembrane region" description="Helical" evidence="8">
    <location>
        <begin position="83"/>
        <end position="108"/>
    </location>
</feature>
<evidence type="ECO:0000256" key="5">
    <source>
        <dbReference type="ARBA" id="ARBA00022692"/>
    </source>
</evidence>
<dbReference type="GO" id="GO:0005886">
    <property type="term" value="C:plasma membrane"/>
    <property type="evidence" value="ECO:0007669"/>
    <property type="project" value="UniProtKB-SubCell"/>
</dbReference>
<keyword evidence="4" id="KW-1003">Cell membrane</keyword>
<evidence type="ECO:0000256" key="4">
    <source>
        <dbReference type="ARBA" id="ARBA00022475"/>
    </source>
</evidence>
<dbReference type="Pfam" id="PF01594">
    <property type="entry name" value="AI-2E_transport"/>
    <property type="match status" value="1"/>
</dbReference>
<keyword evidence="3" id="KW-0813">Transport</keyword>
<dbReference type="Proteomes" id="UP000287101">
    <property type="component" value="Unassembled WGS sequence"/>
</dbReference>
<dbReference type="PANTHER" id="PTHR21716">
    <property type="entry name" value="TRANSMEMBRANE PROTEIN"/>
    <property type="match status" value="1"/>
</dbReference>
<dbReference type="InterPro" id="IPR002549">
    <property type="entry name" value="AI-2E-like"/>
</dbReference>
<name>A0A430ADE4_9ENTE</name>
<evidence type="ECO:0000256" key="3">
    <source>
        <dbReference type="ARBA" id="ARBA00022448"/>
    </source>
</evidence>
<reference evidence="9 10" key="1">
    <citation type="submission" date="2017-05" db="EMBL/GenBank/DDBJ databases">
        <title>Vagococcus spp. assemblies.</title>
        <authorList>
            <person name="Gulvik C.A."/>
        </authorList>
    </citation>
    <scope>NUCLEOTIDE SEQUENCE [LARGE SCALE GENOMIC DNA]</scope>
    <source>
        <strain evidence="9 10">CCUG 41755</strain>
    </source>
</reference>
<evidence type="ECO:0000256" key="8">
    <source>
        <dbReference type="SAM" id="Phobius"/>
    </source>
</evidence>
<keyword evidence="5 8" id="KW-0812">Transmembrane</keyword>
<evidence type="ECO:0000256" key="7">
    <source>
        <dbReference type="ARBA" id="ARBA00023136"/>
    </source>
</evidence>
<keyword evidence="7 8" id="KW-0472">Membrane</keyword>
<organism evidence="9 10">
    <name type="scientific">Vagococcus fessus</name>
    <dbReference type="NCBI Taxonomy" id="120370"/>
    <lineage>
        <taxon>Bacteria</taxon>
        <taxon>Bacillati</taxon>
        <taxon>Bacillota</taxon>
        <taxon>Bacilli</taxon>
        <taxon>Lactobacillales</taxon>
        <taxon>Enterococcaceae</taxon>
        <taxon>Vagococcus</taxon>
    </lineage>
</organism>
<dbReference type="EMBL" id="NGJY01000001">
    <property type="protein sequence ID" value="RSU05230.1"/>
    <property type="molecule type" value="Genomic_DNA"/>
</dbReference>
<sequence length="395" mass="43822">MEEKHDDKSKLSWFWKWFLNNQAVTALLVILLVLLNILVFSKVSYVFSPVWEFLSIVGLPILFGGLLYYFLNPLVNALEKRGLSRVMSITLIFIGIIALITWGIVILIPKIQQQTMSFANNWPNYWKVIETKTNEFISQPIFSQYAEQLEQIADNIFESVGSIVKGVSKNTVSGLGSFIGTVANVVVAVVTTPFILFYLLKDGKGLGDSFVKLLPTKARKPTKKVLVDINKQVSQYIRGQLTVAFAVAVMFIIGFSIIGLDYSVTLGIFAGFLNLIPYIGSAIAMIPALLLALVSGPAMLIKVLIVFGLEQVIEGRFVSPIVLGSQLKIHPVTIIFVLLTAGKLFGVVGVIIGIPGYAALKVLVTHLYEWYRTVSKLYEDEEVEIELETEEKPNV</sequence>
<evidence type="ECO:0000313" key="9">
    <source>
        <dbReference type="EMBL" id="RSU05230.1"/>
    </source>
</evidence>
<comment type="subcellular location">
    <subcellularLocation>
        <location evidence="1">Cell membrane</location>
        <topology evidence="1">Multi-pass membrane protein</topology>
    </subcellularLocation>
</comment>
<feature type="transmembrane region" description="Helical" evidence="8">
    <location>
        <begin position="241"/>
        <end position="258"/>
    </location>
</feature>
<feature type="transmembrane region" description="Helical" evidence="8">
    <location>
        <begin position="329"/>
        <end position="354"/>
    </location>
</feature>